<evidence type="ECO:0000256" key="5">
    <source>
        <dbReference type="ARBA" id="ARBA00022833"/>
    </source>
</evidence>
<keyword evidence="3 7" id="KW-0479">Metal-binding</keyword>
<evidence type="ECO:0000256" key="3">
    <source>
        <dbReference type="ARBA" id="ARBA00022723"/>
    </source>
</evidence>
<keyword evidence="5 7" id="KW-0862">Zinc</keyword>
<dbReference type="Pfam" id="PF01432">
    <property type="entry name" value="Peptidase_M3"/>
    <property type="match status" value="1"/>
</dbReference>
<evidence type="ECO:0000259" key="8">
    <source>
        <dbReference type="Pfam" id="PF01432"/>
    </source>
</evidence>
<proteinExistence type="inferred from homology"/>
<keyword evidence="4 7" id="KW-0378">Hydrolase</keyword>
<comment type="cofactor">
    <cofactor evidence="7">
        <name>Zn(2+)</name>
        <dbReference type="ChEBI" id="CHEBI:29105"/>
    </cofactor>
    <text evidence="7">Binds 1 zinc ion.</text>
</comment>
<evidence type="ECO:0000313" key="10">
    <source>
        <dbReference type="Proteomes" id="UP001595765"/>
    </source>
</evidence>
<comment type="similarity">
    <text evidence="1 7">Belongs to the peptidase M3 family.</text>
</comment>
<name>A0ABV8HUJ6_9ACTN</name>
<dbReference type="InterPro" id="IPR034005">
    <property type="entry name" value="M3A_DCP"/>
</dbReference>
<evidence type="ECO:0000256" key="7">
    <source>
        <dbReference type="RuleBase" id="RU003435"/>
    </source>
</evidence>
<dbReference type="PANTHER" id="PTHR43660">
    <property type="entry name" value="DIPEPTIDYL CARBOXYPEPTIDASE"/>
    <property type="match status" value="1"/>
</dbReference>
<reference evidence="10" key="1">
    <citation type="journal article" date="2019" name="Int. J. Syst. Evol. Microbiol.">
        <title>The Global Catalogue of Microorganisms (GCM) 10K type strain sequencing project: providing services to taxonomists for standard genome sequencing and annotation.</title>
        <authorList>
            <consortium name="The Broad Institute Genomics Platform"/>
            <consortium name="The Broad Institute Genome Sequencing Center for Infectious Disease"/>
            <person name="Wu L."/>
            <person name="Ma J."/>
        </authorList>
    </citation>
    <scope>NUCLEOTIDE SEQUENCE [LARGE SCALE GENOMIC DNA]</scope>
    <source>
        <strain evidence="10">CGMCC 4.7237</strain>
    </source>
</reference>
<dbReference type="EMBL" id="JBHSBB010000016">
    <property type="protein sequence ID" value="MFC4034667.1"/>
    <property type="molecule type" value="Genomic_DNA"/>
</dbReference>
<accession>A0ABV8HUJ6</accession>
<dbReference type="Gene3D" id="1.10.1370.40">
    <property type="match status" value="3"/>
</dbReference>
<protein>
    <submittedName>
        <fullName evidence="9">M3 family metallopeptidase</fullName>
    </submittedName>
</protein>
<dbReference type="RefSeq" id="WP_386433272.1">
    <property type="nucleotide sequence ID" value="NZ_JBHSBB010000016.1"/>
</dbReference>
<dbReference type="Proteomes" id="UP001595765">
    <property type="component" value="Unassembled WGS sequence"/>
</dbReference>
<feature type="domain" description="Peptidase M3A/M3B catalytic" evidence="8">
    <location>
        <begin position="232"/>
        <end position="668"/>
    </location>
</feature>
<evidence type="ECO:0000256" key="6">
    <source>
        <dbReference type="ARBA" id="ARBA00023049"/>
    </source>
</evidence>
<dbReference type="InterPro" id="IPR045090">
    <property type="entry name" value="Pept_M3A_M3B"/>
</dbReference>
<dbReference type="CDD" id="cd06456">
    <property type="entry name" value="M3A_DCP"/>
    <property type="match status" value="1"/>
</dbReference>
<keyword evidence="10" id="KW-1185">Reference proteome</keyword>
<organism evidence="9 10">
    <name type="scientific">Streptomyces polygonati</name>
    <dbReference type="NCBI Taxonomy" id="1617087"/>
    <lineage>
        <taxon>Bacteria</taxon>
        <taxon>Bacillati</taxon>
        <taxon>Actinomycetota</taxon>
        <taxon>Actinomycetes</taxon>
        <taxon>Kitasatosporales</taxon>
        <taxon>Streptomycetaceae</taxon>
        <taxon>Streptomyces</taxon>
    </lineage>
</organism>
<evidence type="ECO:0000256" key="4">
    <source>
        <dbReference type="ARBA" id="ARBA00022801"/>
    </source>
</evidence>
<comment type="caution">
    <text evidence="9">The sequence shown here is derived from an EMBL/GenBank/DDBJ whole genome shotgun (WGS) entry which is preliminary data.</text>
</comment>
<sequence length="671" mass="74134">MTTNPLLHRSELPYELPPFAEIRDEHYLPAFDRALAEHLAEVEAIATDPEPATFDNTLVALERSGELLDRVRAVFENQASSHVTPALRTIEPRVSAMLAEHADAVHLDPALFARISALYEARDTLGLDPESLRLLERYHTGFRRAGAELSEEGRRRLRELNAEIAAASTAFGQNVLAANTADALILDDPAQLSGLSPAEIAAAAENGRELGHEGRWVISLKNFSNQSELAALDDREVRRRLLDASLNRARDTNGPLAATLATLRAERAALLGYDSHAAYVVADRTAGSTQAVTDLLARLVPPAVANAEREAEALARLAGGPVEAWDWAYWSSRLRKQRYDIDEAELRPYFALDKVLRDGVLHAAHELYGLTFTERPDLPGYHPEVRVFEVFEADGSGLGLILFDFFARESKRGGAWMNALVNQSTLLGRRPVVVNNHNIPKPAPGEPALLTFTQVIILFHEFGHALHGLFSAVRYPYFAGTGVPSDFVEYPSQVNEMWGLWPEIFAHYATHHETGEPMPERTVARMREAARFGQGFATVEYLAATLLDWAWHTLPAGADPGDPAGFEAKALQDAGLALPAIPPRYRTAYFTHIFNSQYSAGYYSYIWSEVLDADTVDWFRAHGGLRRANGDTFRRELLSRGGSVDPMTAFAALRGRAPRVEPLLERRGLAG</sequence>
<keyword evidence="6 7" id="KW-0482">Metalloprotease</keyword>
<keyword evidence="2 7" id="KW-0645">Protease</keyword>
<dbReference type="InterPro" id="IPR001567">
    <property type="entry name" value="Pept_M3A_M3B_dom"/>
</dbReference>
<evidence type="ECO:0000256" key="2">
    <source>
        <dbReference type="ARBA" id="ARBA00022670"/>
    </source>
</evidence>
<evidence type="ECO:0000256" key="1">
    <source>
        <dbReference type="ARBA" id="ARBA00006040"/>
    </source>
</evidence>
<dbReference type="PANTHER" id="PTHR43660:SF1">
    <property type="entry name" value="DIPEPTIDYL CARBOXYPEPTIDASE"/>
    <property type="match status" value="1"/>
</dbReference>
<gene>
    <name evidence="9" type="ORF">ACFO3J_24800</name>
</gene>
<evidence type="ECO:0000313" key="9">
    <source>
        <dbReference type="EMBL" id="MFC4034667.1"/>
    </source>
</evidence>
<dbReference type="SUPFAM" id="SSF55486">
    <property type="entry name" value="Metalloproteases ('zincins'), catalytic domain"/>
    <property type="match status" value="1"/>
</dbReference>